<sequence length="780" mass="89173">MKAMKLKSCFLLIGLLLVCNVYAQELCRADFLPKASAAFDLLTQKYSEERIVKEIRAKNVRWVTNLMSASAVFYKATHEKRYLDMSEQVFGNAIREWKKNEKLMHGKDDFFALQNLALAYEILQDNDRLPMGADEVMIRFADLHFDPDFVIDNNQGQERALGFVRMCNLFPDAPGVSHWKEYVDKMWHFWYRNKDVDETATLYASIHLNDIINIAIESDKVALLKTPEIRRWFERYRDQQAPSGYMPEYGDDYFFAYNNWILVFEKMARLTGDASFRKAAWKLFTIGYPNLDIKYFKPGWNLRQACDWAALAEVALLPTFFEKSDSPVRTSLVTTRTNRKGKTDIPDQLLLRASSEAGTPFIMSDLYASGTHQHPNLRGTINYFEVDDNPLFHGVQRHATDVRHGNTVVLMKENGSGFPFDEKGSRLFTNSWFTDCVDFSQSTEISGDTAMRGMRKMTFRFQGEPGEEIYIKNVRLIGKAGNRLLHDCSTLENWSKNVTLVDLGKEGKAVKVVLPDKNVCFVNLDVVADFSLNDYRYIGCDWKHTAKSGAKKSVLDFMIRAYNKVSLPGEEYIHEKVGTLFNPNIVKEAMAETREGDSYGRIVLDDQCVDGSVLQRNMVLTKEGILVIQDHLLPGAGTEGYTAGSLWQLYSLDKSGKNWFNSTGENKKWKDRSGKDIETNQLLVYFEEQKGRHFGAQQQEYTVKPVTTFAKQKVIPGSAVTFVTIIVPHTALWKAEDIAKAISAQTDATHQSNVWINLANKNKLKIEITKEGNWKVERNE</sequence>
<dbReference type="RefSeq" id="WP_004323993.1">
    <property type="nucleotide sequence ID" value="NZ_BAABYV010000001.1"/>
</dbReference>
<evidence type="ECO:0000313" key="4">
    <source>
        <dbReference type="Proteomes" id="UP000283329"/>
    </source>
</evidence>
<accession>A0A1Y4PY11</accession>
<proteinExistence type="predicted"/>
<dbReference type="AlphaFoldDB" id="A0A1Y4PY11"/>
<dbReference type="Proteomes" id="UP001215078">
    <property type="component" value="Unassembled WGS sequence"/>
</dbReference>
<reference evidence="2" key="2">
    <citation type="submission" date="2022-10" db="EMBL/GenBank/DDBJ databases">
        <title>Human gut microbiome strain richness.</title>
        <authorList>
            <person name="Chen-Liaw A."/>
        </authorList>
    </citation>
    <scope>NUCLEOTIDE SEQUENCE</scope>
    <source>
        <strain evidence="2">RTP21484st1_H8_RTP21484_190118</strain>
    </source>
</reference>
<organism evidence="3 4">
    <name type="scientific">Bacteroides ovatus</name>
    <dbReference type="NCBI Taxonomy" id="28116"/>
    <lineage>
        <taxon>Bacteria</taxon>
        <taxon>Pseudomonadati</taxon>
        <taxon>Bacteroidota</taxon>
        <taxon>Bacteroidia</taxon>
        <taxon>Bacteroidales</taxon>
        <taxon>Bacteroidaceae</taxon>
        <taxon>Bacteroides</taxon>
    </lineage>
</organism>
<feature type="signal peptide" evidence="1">
    <location>
        <begin position="1"/>
        <end position="23"/>
    </location>
</feature>
<keyword evidence="1" id="KW-0732">Signal</keyword>
<dbReference type="EMBL" id="JAQQPO010000003">
    <property type="protein sequence ID" value="MDC7957341.1"/>
    <property type="molecule type" value="Genomic_DNA"/>
</dbReference>
<feature type="chain" id="PRO_5042691912" description="Heparinase II/III-like protein" evidence="1">
    <location>
        <begin position="24"/>
        <end position="780"/>
    </location>
</feature>
<gene>
    <name evidence="3" type="ORF">DW206_07330</name>
    <name evidence="2" type="ORF">PQ628_03880</name>
</gene>
<evidence type="ECO:0000256" key="1">
    <source>
        <dbReference type="SAM" id="SignalP"/>
    </source>
</evidence>
<dbReference type="Proteomes" id="UP000283329">
    <property type="component" value="Unassembled WGS sequence"/>
</dbReference>
<evidence type="ECO:0000313" key="2">
    <source>
        <dbReference type="EMBL" id="MDC7957341.1"/>
    </source>
</evidence>
<protein>
    <recommendedName>
        <fullName evidence="5">Heparinase II/III-like protein</fullName>
    </recommendedName>
</protein>
<evidence type="ECO:0008006" key="5">
    <source>
        <dbReference type="Google" id="ProtNLM"/>
    </source>
</evidence>
<reference evidence="3 4" key="1">
    <citation type="submission" date="2018-08" db="EMBL/GenBank/DDBJ databases">
        <title>A genome reference for cultivated species of the human gut microbiota.</title>
        <authorList>
            <person name="Zou Y."/>
            <person name="Xue W."/>
            <person name="Luo G."/>
        </authorList>
    </citation>
    <scope>NUCLEOTIDE SEQUENCE [LARGE SCALE GENOMIC DNA]</scope>
    <source>
        <strain evidence="3 4">AM17-48</strain>
    </source>
</reference>
<name>A0A1Y4PY11_BACOV</name>
<evidence type="ECO:0000313" key="3">
    <source>
        <dbReference type="EMBL" id="RHH48461.1"/>
    </source>
</evidence>
<dbReference type="Gene3D" id="2.70.98.70">
    <property type="match status" value="1"/>
</dbReference>
<comment type="caution">
    <text evidence="3">The sequence shown here is derived from an EMBL/GenBank/DDBJ whole genome shotgun (WGS) entry which is preliminary data.</text>
</comment>
<dbReference type="EMBL" id="QRJR01000005">
    <property type="protein sequence ID" value="RHH48461.1"/>
    <property type="molecule type" value="Genomic_DNA"/>
</dbReference>